<reference evidence="1" key="1">
    <citation type="submission" date="2020-08" db="EMBL/GenBank/DDBJ databases">
        <title>Multicomponent nature underlies the extraordinary mechanical properties of spider dragline silk.</title>
        <authorList>
            <person name="Kono N."/>
            <person name="Nakamura H."/>
            <person name="Mori M."/>
            <person name="Yoshida Y."/>
            <person name="Ohtoshi R."/>
            <person name="Malay A.D."/>
            <person name="Moran D.A.P."/>
            <person name="Tomita M."/>
            <person name="Numata K."/>
            <person name="Arakawa K."/>
        </authorList>
    </citation>
    <scope>NUCLEOTIDE SEQUENCE</scope>
</reference>
<organism evidence="1 2">
    <name type="scientific">Trichonephila clavipes</name>
    <name type="common">Golden silk orbweaver</name>
    <name type="synonym">Nephila clavipes</name>
    <dbReference type="NCBI Taxonomy" id="2585209"/>
    <lineage>
        <taxon>Eukaryota</taxon>
        <taxon>Metazoa</taxon>
        <taxon>Ecdysozoa</taxon>
        <taxon>Arthropoda</taxon>
        <taxon>Chelicerata</taxon>
        <taxon>Arachnida</taxon>
        <taxon>Araneae</taxon>
        <taxon>Araneomorphae</taxon>
        <taxon>Entelegynae</taxon>
        <taxon>Araneoidea</taxon>
        <taxon>Nephilidae</taxon>
        <taxon>Trichonephila</taxon>
    </lineage>
</organism>
<accession>A0A8X6RUH7</accession>
<dbReference type="Proteomes" id="UP000887159">
    <property type="component" value="Unassembled WGS sequence"/>
</dbReference>
<comment type="caution">
    <text evidence="1">The sequence shown here is derived from an EMBL/GenBank/DDBJ whole genome shotgun (WGS) entry which is preliminary data.</text>
</comment>
<name>A0A8X6RUH7_TRICX</name>
<proteinExistence type="predicted"/>
<protein>
    <submittedName>
        <fullName evidence="1">Uncharacterized protein</fullName>
    </submittedName>
</protein>
<dbReference type="EMBL" id="BMAU01021208">
    <property type="protein sequence ID" value="GFX99322.1"/>
    <property type="molecule type" value="Genomic_DNA"/>
</dbReference>
<evidence type="ECO:0000313" key="1">
    <source>
        <dbReference type="EMBL" id="GFX99322.1"/>
    </source>
</evidence>
<sequence>MALSGSLPQINLGVQGWYLSERKGVDEGVIPDSEFAFQMGGFLEDVRGKKPSENGVNVRFKTDRTTSKRIRHGFITIKSATLIGLNSPRKNTTLPPIMSVERRRTHIPV</sequence>
<dbReference type="AlphaFoldDB" id="A0A8X6RUH7"/>
<gene>
    <name evidence="1" type="ORF">TNCV_1614481</name>
</gene>
<evidence type="ECO:0000313" key="2">
    <source>
        <dbReference type="Proteomes" id="UP000887159"/>
    </source>
</evidence>
<keyword evidence="2" id="KW-1185">Reference proteome</keyword>